<dbReference type="RefSeq" id="WP_344007513.1">
    <property type="nucleotide sequence ID" value="NZ_BAAAGU010000100.1"/>
</dbReference>
<gene>
    <name evidence="2" type="ORF">GCM10009535_58610</name>
</gene>
<comment type="caution">
    <text evidence="2">The sequence shown here is derived from an EMBL/GenBank/DDBJ whole genome shotgun (WGS) entry which is preliminary data.</text>
</comment>
<name>A0ABN1HWQ4_9ACTN</name>
<evidence type="ECO:0000313" key="3">
    <source>
        <dbReference type="Proteomes" id="UP001500724"/>
    </source>
</evidence>
<organism evidence="2 3">
    <name type="scientific">Streptomyces thermocarboxydovorans</name>
    <dbReference type="NCBI Taxonomy" id="59298"/>
    <lineage>
        <taxon>Bacteria</taxon>
        <taxon>Bacillati</taxon>
        <taxon>Actinomycetota</taxon>
        <taxon>Actinomycetes</taxon>
        <taxon>Kitasatosporales</taxon>
        <taxon>Streptomycetaceae</taxon>
        <taxon>Streptomyces</taxon>
    </lineage>
</organism>
<protein>
    <submittedName>
        <fullName evidence="2">Uncharacterized protein</fullName>
    </submittedName>
</protein>
<dbReference type="EMBL" id="BAAAGU010000100">
    <property type="protein sequence ID" value="GAA0671162.1"/>
    <property type="molecule type" value="Genomic_DNA"/>
</dbReference>
<keyword evidence="3" id="KW-1185">Reference proteome</keyword>
<accession>A0ABN1HWQ4</accession>
<feature type="region of interest" description="Disordered" evidence="1">
    <location>
        <begin position="1"/>
        <end position="21"/>
    </location>
</feature>
<proteinExistence type="predicted"/>
<reference evidence="2 3" key="1">
    <citation type="journal article" date="2019" name="Int. J. Syst. Evol. Microbiol.">
        <title>The Global Catalogue of Microorganisms (GCM) 10K type strain sequencing project: providing services to taxonomists for standard genome sequencing and annotation.</title>
        <authorList>
            <consortium name="The Broad Institute Genomics Platform"/>
            <consortium name="The Broad Institute Genome Sequencing Center for Infectious Disease"/>
            <person name="Wu L."/>
            <person name="Ma J."/>
        </authorList>
    </citation>
    <scope>NUCLEOTIDE SEQUENCE [LARGE SCALE GENOMIC DNA]</scope>
    <source>
        <strain evidence="2 3">JCM 10367</strain>
    </source>
</reference>
<sequence>MSEAENAWRPTEHGANIGHSSAVMAHRKVALDVHRLTRERDSCRAVIDAPYTVMALRHVLRGVEMTRTHVKTEAARQLVSDALEAFDRAVPGGKHARDVIEHFDEYAMGVGNLQQPQVRNFRQRQPDDQLSEEFRHRLEWAGTGDERRPVYVAGPYRIDILAAEDAAFRLICDTYEALLLDEGRPVPRGWAYEVQRGSLRCE</sequence>
<dbReference type="Proteomes" id="UP001500724">
    <property type="component" value="Unassembled WGS sequence"/>
</dbReference>
<evidence type="ECO:0000256" key="1">
    <source>
        <dbReference type="SAM" id="MobiDB-lite"/>
    </source>
</evidence>
<evidence type="ECO:0000313" key="2">
    <source>
        <dbReference type="EMBL" id="GAA0671162.1"/>
    </source>
</evidence>